<name>A0A484LK00_9ASTE</name>
<sequence length="68" mass="7872">MLHSMIHFSCGDIYTMFGSRHLEGKEKKTIFSYFPHQSTKVGGIRFSLLLVQFNFSFSFPSTFLSFPL</sequence>
<dbReference type="Proteomes" id="UP000595140">
    <property type="component" value="Unassembled WGS sequence"/>
</dbReference>
<dbReference type="AlphaFoldDB" id="A0A484LK00"/>
<gene>
    <name evidence="1" type="ORF">CCAM_LOCUS18400</name>
</gene>
<organism evidence="1 2">
    <name type="scientific">Cuscuta campestris</name>
    <dbReference type="NCBI Taxonomy" id="132261"/>
    <lineage>
        <taxon>Eukaryota</taxon>
        <taxon>Viridiplantae</taxon>
        <taxon>Streptophyta</taxon>
        <taxon>Embryophyta</taxon>
        <taxon>Tracheophyta</taxon>
        <taxon>Spermatophyta</taxon>
        <taxon>Magnoliopsida</taxon>
        <taxon>eudicotyledons</taxon>
        <taxon>Gunneridae</taxon>
        <taxon>Pentapetalae</taxon>
        <taxon>asterids</taxon>
        <taxon>lamiids</taxon>
        <taxon>Solanales</taxon>
        <taxon>Convolvulaceae</taxon>
        <taxon>Cuscuteae</taxon>
        <taxon>Cuscuta</taxon>
        <taxon>Cuscuta subgen. Grammica</taxon>
        <taxon>Cuscuta sect. Cleistogrammica</taxon>
    </lineage>
</organism>
<evidence type="ECO:0000313" key="2">
    <source>
        <dbReference type="Proteomes" id="UP000595140"/>
    </source>
</evidence>
<evidence type="ECO:0000313" key="1">
    <source>
        <dbReference type="EMBL" id="VFQ76624.1"/>
    </source>
</evidence>
<accession>A0A484LK00</accession>
<keyword evidence="2" id="KW-1185">Reference proteome</keyword>
<dbReference type="EMBL" id="OOIL02001568">
    <property type="protein sequence ID" value="VFQ76624.1"/>
    <property type="molecule type" value="Genomic_DNA"/>
</dbReference>
<reference evidence="1 2" key="1">
    <citation type="submission" date="2018-04" db="EMBL/GenBank/DDBJ databases">
        <authorList>
            <person name="Vogel A."/>
        </authorList>
    </citation>
    <scope>NUCLEOTIDE SEQUENCE [LARGE SCALE GENOMIC DNA]</scope>
</reference>
<proteinExistence type="predicted"/>
<protein>
    <submittedName>
        <fullName evidence="1">Uncharacterized protein</fullName>
    </submittedName>
</protein>